<protein>
    <submittedName>
        <fullName evidence="6">Probable carotenoid cleavage dioxygenase 4, chloroplastic</fullName>
    </submittedName>
</protein>
<feature type="binding site" evidence="5">
    <location>
        <position position="591"/>
    </location>
    <ligand>
        <name>Fe cation</name>
        <dbReference type="ChEBI" id="CHEBI:24875"/>
        <note>catalytic</note>
    </ligand>
</feature>
<organism evidence="6 7">
    <name type="scientific">Olea europaea subsp. europaea</name>
    <dbReference type="NCBI Taxonomy" id="158383"/>
    <lineage>
        <taxon>Eukaryota</taxon>
        <taxon>Viridiplantae</taxon>
        <taxon>Streptophyta</taxon>
        <taxon>Embryophyta</taxon>
        <taxon>Tracheophyta</taxon>
        <taxon>Spermatophyta</taxon>
        <taxon>Magnoliopsida</taxon>
        <taxon>eudicotyledons</taxon>
        <taxon>Gunneridae</taxon>
        <taxon>Pentapetalae</taxon>
        <taxon>asterids</taxon>
        <taxon>lamiids</taxon>
        <taxon>Lamiales</taxon>
        <taxon>Oleaceae</taxon>
        <taxon>Oleeae</taxon>
        <taxon>Olea</taxon>
    </lineage>
</organism>
<keyword evidence="4 5" id="KW-0408">Iron</keyword>
<dbReference type="AlphaFoldDB" id="A0A8S0T4L6"/>
<keyword evidence="3 6" id="KW-0560">Oxidoreductase</keyword>
<keyword evidence="7" id="KW-1185">Reference proteome</keyword>
<dbReference type="GO" id="GO:0009570">
    <property type="term" value="C:chloroplast stroma"/>
    <property type="evidence" value="ECO:0007669"/>
    <property type="project" value="TreeGrafter"/>
</dbReference>
<dbReference type="EMBL" id="CACTIH010005628">
    <property type="protein sequence ID" value="CAA2999326.1"/>
    <property type="molecule type" value="Genomic_DNA"/>
</dbReference>
<comment type="cofactor">
    <cofactor evidence="5">
        <name>Fe(2+)</name>
        <dbReference type="ChEBI" id="CHEBI:29033"/>
    </cofactor>
    <text evidence="5">Binds 1 Fe(2+) ion per subunit.</text>
</comment>
<keyword evidence="2 5" id="KW-0479">Metal-binding</keyword>
<dbReference type="GO" id="GO:0016121">
    <property type="term" value="P:carotene catabolic process"/>
    <property type="evidence" value="ECO:0007669"/>
    <property type="project" value="TreeGrafter"/>
</dbReference>
<accession>A0A8S0T4L6</accession>
<evidence type="ECO:0000313" key="6">
    <source>
        <dbReference type="EMBL" id="CAA2999326.1"/>
    </source>
</evidence>
<dbReference type="GO" id="GO:0010436">
    <property type="term" value="F:carotenoid dioxygenase activity"/>
    <property type="evidence" value="ECO:0007669"/>
    <property type="project" value="TreeGrafter"/>
</dbReference>
<dbReference type="Pfam" id="PF03055">
    <property type="entry name" value="RPE65"/>
    <property type="match status" value="1"/>
</dbReference>
<comment type="caution">
    <text evidence="6">The sequence shown here is derived from an EMBL/GenBank/DDBJ whole genome shotgun (WGS) entry which is preliminary data.</text>
</comment>
<feature type="binding site" evidence="5">
    <location>
        <position position="297"/>
    </location>
    <ligand>
        <name>Fe cation</name>
        <dbReference type="ChEBI" id="CHEBI:24875"/>
        <note>catalytic</note>
    </ligand>
</feature>
<dbReference type="PANTHER" id="PTHR10543">
    <property type="entry name" value="BETA-CAROTENE DIOXYGENASE"/>
    <property type="match status" value="1"/>
</dbReference>
<dbReference type="PANTHER" id="PTHR10543:SF46">
    <property type="entry name" value="CAROTENOID CLEAVAGE DIOXYGENASE 4, CHLOROPLASTIC-RELATED"/>
    <property type="match status" value="1"/>
</dbReference>
<evidence type="ECO:0000256" key="1">
    <source>
        <dbReference type="ARBA" id="ARBA00006787"/>
    </source>
</evidence>
<keyword evidence="3 6" id="KW-0223">Dioxygenase</keyword>
<name>A0A8S0T4L6_OLEEU</name>
<reference evidence="6 7" key="1">
    <citation type="submission" date="2019-12" db="EMBL/GenBank/DDBJ databases">
        <authorList>
            <person name="Alioto T."/>
            <person name="Alioto T."/>
            <person name="Gomez Garrido J."/>
        </authorList>
    </citation>
    <scope>NUCLEOTIDE SEQUENCE [LARGE SCALE GENOMIC DNA]</scope>
</reference>
<sequence length="603" mass="66544">MEPLTSYFLSKFQHPTNIPFPSTAVNHRLTPLAPTPKISRLNGSSTRFEERPRESETITFQPLRKVTKYTGKLSTKRSSIREPKLVETRLRPSVLIFNSLDRLIAEFLDPPLRPSIDPKYVLSGNFAPVDELPPTESEVIQGYLPSCLDGAYIRNGPNPQFIPSGPYHLFDGDGMLHSIRISQGKATFCSRYVETYKYMVERRIGSPVFPNLFSAFNGLTASLARCAVTAARVLTGQFNPINGIGLANTSLALFGGHLFALGESDLPYAVKVTSDGDIITLGRHESFGKPFLTMTAHPKIDSDTGEVFAFRYSSTIPPFLTFFRISANGIKQKDVPIFSMKKASFVHDFAITKNYAIFPETQVGMNLSEIIKGRSPMGVDPNKVPRLGFIPRYAEDESEMWWIDMPGLNAIHVINAWEEDDGNTIVLIAPNALPVEHIIDNMDMIHFSLEKITVNIKTETVSRHPVSSESLEFGVVNSAYVGKKNMYVYAAIGAPMPKAAGVVKVDLSLSAETGCVVASRLYGTGCYGSEPFFVPREPNNPEVEEDDGYVVAYVHNENSNESSFLVMDAKSPSLDIVGAVKLPGRVPYGFHGLFVPETGLNKL</sequence>
<evidence type="ECO:0000256" key="3">
    <source>
        <dbReference type="ARBA" id="ARBA00022964"/>
    </source>
</evidence>
<dbReference type="Gramene" id="OE9A064932T1">
    <property type="protein sequence ID" value="OE9A064932C1"/>
    <property type="gene ID" value="OE9A064932"/>
</dbReference>
<evidence type="ECO:0000256" key="4">
    <source>
        <dbReference type="ARBA" id="ARBA00023004"/>
    </source>
</evidence>
<dbReference type="OrthoDB" id="1069523at2759"/>
<gene>
    <name evidence="6" type="ORF">OLEA9_A064932</name>
</gene>
<comment type="similarity">
    <text evidence="1">Belongs to the carotenoid oxygenase family.</text>
</comment>
<feature type="binding site" evidence="5">
    <location>
        <position position="347"/>
    </location>
    <ligand>
        <name>Fe cation</name>
        <dbReference type="ChEBI" id="CHEBI:24875"/>
        <note>catalytic</note>
    </ligand>
</feature>
<evidence type="ECO:0000256" key="2">
    <source>
        <dbReference type="ARBA" id="ARBA00022723"/>
    </source>
</evidence>
<dbReference type="Proteomes" id="UP000594638">
    <property type="component" value="Unassembled WGS sequence"/>
</dbReference>
<dbReference type="InterPro" id="IPR004294">
    <property type="entry name" value="Carotenoid_Oase"/>
</dbReference>
<evidence type="ECO:0000256" key="5">
    <source>
        <dbReference type="PIRSR" id="PIRSR604294-1"/>
    </source>
</evidence>
<proteinExistence type="inferred from homology"/>
<evidence type="ECO:0000313" key="7">
    <source>
        <dbReference type="Proteomes" id="UP000594638"/>
    </source>
</evidence>
<dbReference type="GO" id="GO:0046872">
    <property type="term" value="F:metal ion binding"/>
    <property type="evidence" value="ECO:0007669"/>
    <property type="project" value="UniProtKB-KW"/>
</dbReference>
<feature type="binding site" evidence="5">
    <location>
        <position position="412"/>
    </location>
    <ligand>
        <name>Fe cation</name>
        <dbReference type="ChEBI" id="CHEBI:24875"/>
        <note>catalytic</note>
    </ligand>
</feature>